<keyword evidence="2" id="KW-1185">Reference proteome</keyword>
<organism evidence="1 2">
    <name type="scientific">Phytophthora megakarya</name>
    <dbReference type="NCBI Taxonomy" id="4795"/>
    <lineage>
        <taxon>Eukaryota</taxon>
        <taxon>Sar</taxon>
        <taxon>Stramenopiles</taxon>
        <taxon>Oomycota</taxon>
        <taxon>Peronosporomycetes</taxon>
        <taxon>Peronosporales</taxon>
        <taxon>Peronosporaceae</taxon>
        <taxon>Phytophthora</taxon>
    </lineage>
</organism>
<evidence type="ECO:0000313" key="1">
    <source>
        <dbReference type="EMBL" id="OWZ02677.1"/>
    </source>
</evidence>
<proteinExistence type="predicted"/>
<sequence>MLSKPVGDYGSLNYGETVCLVVKSGAPLVSGQETAIIEAHRSVARFDDNSGTAKEFCTGRFTSLAVQGWKKKISLKRQQVEDLLFDNAGQH</sequence>
<dbReference type="EMBL" id="NBNE01006009">
    <property type="protein sequence ID" value="OWZ02677.1"/>
    <property type="molecule type" value="Genomic_DNA"/>
</dbReference>
<dbReference type="AlphaFoldDB" id="A0A225VD26"/>
<dbReference type="Proteomes" id="UP000198211">
    <property type="component" value="Unassembled WGS sequence"/>
</dbReference>
<name>A0A225VD26_9STRA</name>
<reference evidence="2" key="1">
    <citation type="submission" date="2017-03" db="EMBL/GenBank/DDBJ databases">
        <title>Phytopthora megakarya and P. palmivora, two closely related causual agents of cacao black pod achieved similar genome size and gene model numbers by different mechanisms.</title>
        <authorList>
            <person name="Ali S."/>
            <person name="Shao J."/>
            <person name="Larry D.J."/>
            <person name="Kronmiller B."/>
            <person name="Shen D."/>
            <person name="Strem M.D."/>
            <person name="Melnick R.L."/>
            <person name="Guiltinan M.J."/>
            <person name="Tyler B.M."/>
            <person name="Meinhardt L.W."/>
            <person name="Bailey B.A."/>
        </authorList>
    </citation>
    <scope>NUCLEOTIDE SEQUENCE [LARGE SCALE GENOMIC DNA]</scope>
    <source>
        <strain evidence="2">zdho120</strain>
    </source>
</reference>
<accession>A0A225VD26</accession>
<protein>
    <submittedName>
        <fullName evidence="1">Uncharacterized protein</fullName>
    </submittedName>
</protein>
<evidence type="ECO:0000313" key="2">
    <source>
        <dbReference type="Proteomes" id="UP000198211"/>
    </source>
</evidence>
<dbReference type="OrthoDB" id="99992at2759"/>
<gene>
    <name evidence="1" type="ORF">PHMEG_00025719</name>
</gene>
<comment type="caution">
    <text evidence="1">The sequence shown here is derived from an EMBL/GenBank/DDBJ whole genome shotgun (WGS) entry which is preliminary data.</text>
</comment>